<dbReference type="PROSITE" id="PS50935">
    <property type="entry name" value="SSB"/>
    <property type="match status" value="1"/>
</dbReference>
<dbReference type="PIRSF" id="PIRSF002070">
    <property type="entry name" value="SSB"/>
    <property type="match status" value="1"/>
</dbReference>
<dbReference type="GO" id="GO:0009295">
    <property type="term" value="C:nucleoid"/>
    <property type="evidence" value="ECO:0007669"/>
    <property type="project" value="TreeGrafter"/>
</dbReference>
<organism evidence="5 6">
    <name type="scientific">Taylorella asinigenitalis (strain MCE3)</name>
    <dbReference type="NCBI Taxonomy" id="1008459"/>
    <lineage>
        <taxon>Bacteria</taxon>
        <taxon>Pseudomonadati</taxon>
        <taxon>Pseudomonadota</taxon>
        <taxon>Betaproteobacteria</taxon>
        <taxon>Burkholderiales</taxon>
        <taxon>Alcaligenaceae</taxon>
        <taxon>Taylorella</taxon>
    </lineage>
</organism>
<dbReference type="KEGG" id="tas:TASI_0417"/>
<dbReference type="PANTHER" id="PTHR10302:SF0">
    <property type="entry name" value="SINGLE-STRANDED DNA-BINDING PROTEIN, MITOCHONDRIAL"/>
    <property type="match status" value="1"/>
</dbReference>
<protein>
    <recommendedName>
        <fullName evidence="2 3">Single-stranded DNA-binding protein</fullName>
        <shortName evidence="2">SSB</shortName>
    </recommendedName>
</protein>
<dbReference type="STRING" id="1008459.TASI_0417"/>
<dbReference type="HOGENOM" id="CLU_078758_2_0_4"/>
<evidence type="ECO:0000313" key="6">
    <source>
        <dbReference type="Proteomes" id="UP000009284"/>
    </source>
</evidence>
<feature type="region of interest" description="Disordered" evidence="4">
    <location>
        <begin position="103"/>
        <end position="126"/>
    </location>
</feature>
<dbReference type="RefSeq" id="WP_014111090.1">
    <property type="nucleotide sequence ID" value="NC_016043.1"/>
</dbReference>
<evidence type="ECO:0000256" key="4">
    <source>
        <dbReference type="SAM" id="MobiDB-lite"/>
    </source>
</evidence>
<dbReference type="Proteomes" id="UP000009284">
    <property type="component" value="Chromosome"/>
</dbReference>
<dbReference type="SUPFAM" id="SSF50249">
    <property type="entry name" value="Nucleic acid-binding proteins"/>
    <property type="match status" value="1"/>
</dbReference>
<dbReference type="Pfam" id="PF00436">
    <property type="entry name" value="SSB"/>
    <property type="match status" value="1"/>
</dbReference>
<dbReference type="OrthoDB" id="9809878at2"/>
<dbReference type="InterPro" id="IPR011344">
    <property type="entry name" value="ssDNA-bd"/>
</dbReference>
<feature type="compositionally biased region" description="Polar residues" evidence="4">
    <location>
        <begin position="103"/>
        <end position="117"/>
    </location>
</feature>
<evidence type="ECO:0000256" key="2">
    <source>
        <dbReference type="HAMAP-Rule" id="MF_00984"/>
    </source>
</evidence>
<dbReference type="InterPro" id="IPR012340">
    <property type="entry name" value="NA-bd_OB-fold"/>
</dbReference>
<dbReference type="eggNOG" id="COG0629">
    <property type="taxonomic scope" value="Bacteria"/>
</dbReference>
<dbReference type="GO" id="GO:0006260">
    <property type="term" value="P:DNA replication"/>
    <property type="evidence" value="ECO:0007669"/>
    <property type="project" value="InterPro"/>
</dbReference>
<evidence type="ECO:0000256" key="3">
    <source>
        <dbReference type="PIRNR" id="PIRNR002070"/>
    </source>
</evidence>
<reference key="1">
    <citation type="submission" date="2011-09" db="EMBL/GenBank/DDBJ databases">
        <title>Genomic characterization of the Taylorella genus.</title>
        <authorList>
            <person name="Hebert L."/>
            <person name="Moumen B."/>
            <person name="Pons N."/>
            <person name="Duquesne F."/>
            <person name="Breuil M.-F."/>
            <person name="Goux D."/>
            <person name="Batto J.-M."/>
            <person name="Renault P."/>
            <person name="Laugier C."/>
            <person name="Petry S."/>
        </authorList>
    </citation>
    <scope>NUCLEOTIDE SEQUENCE</scope>
    <source>
        <strain>MCE3</strain>
    </source>
</reference>
<proteinExistence type="inferred from homology"/>
<dbReference type="AlphaFoldDB" id="G4QCR2"/>
<evidence type="ECO:0000313" key="5">
    <source>
        <dbReference type="EMBL" id="AEP36192.1"/>
    </source>
</evidence>
<dbReference type="Gene3D" id="2.40.50.140">
    <property type="entry name" value="Nucleic acid-binding proteins"/>
    <property type="match status" value="1"/>
</dbReference>
<dbReference type="EMBL" id="CP003059">
    <property type="protein sequence ID" value="AEP36192.1"/>
    <property type="molecule type" value="Genomic_DNA"/>
</dbReference>
<keyword evidence="6" id="KW-1185">Reference proteome</keyword>
<reference evidence="5 6" key="2">
    <citation type="journal article" date="2012" name="PLoS ONE">
        <title>Genomic characterization of the taylorella genus.</title>
        <authorList>
            <person name="Hebert L."/>
            <person name="Moumen B."/>
            <person name="Pons N."/>
            <person name="Duquesne F."/>
            <person name="Breuil M.F."/>
            <person name="Goux D."/>
            <person name="Batto J.M."/>
            <person name="Laugier C."/>
            <person name="Renault P."/>
            <person name="Petry S."/>
        </authorList>
    </citation>
    <scope>NUCLEOTIDE SEQUENCE [LARGE SCALE GENOMIC DNA]</scope>
    <source>
        <strain evidence="5 6">MCE3</strain>
    </source>
</reference>
<dbReference type="CDD" id="cd04496">
    <property type="entry name" value="SSB_OBF"/>
    <property type="match status" value="1"/>
</dbReference>
<dbReference type="GO" id="GO:0003697">
    <property type="term" value="F:single-stranded DNA binding"/>
    <property type="evidence" value="ECO:0007669"/>
    <property type="project" value="UniProtKB-UniRule"/>
</dbReference>
<dbReference type="PANTHER" id="PTHR10302">
    <property type="entry name" value="SINGLE-STRANDED DNA-BINDING PROTEIN"/>
    <property type="match status" value="1"/>
</dbReference>
<accession>G4QCR2</accession>
<sequence length="126" mass="14149">MINKVILIGRLGQDPECRVSNNNVAVANLNLATTNYSQNKEDTDWHRVVLFSKQAELAKQYLKKGSMVYIEGRIKYSSYTNKEGIKIPTTDIIADKMQFISSKSAEPQEPAGNNNVSKPDIEDIPF</sequence>
<comment type="caution">
    <text evidence="2">Lacks conserved residue(s) required for the propagation of feature annotation.</text>
</comment>
<gene>
    <name evidence="5" type="ordered locus">TASI_0417</name>
</gene>
<dbReference type="InterPro" id="IPR000424">
    <property type="entry name" value="Primosome_PriB/ssb"/>
</dbReference>
<feature type="DNA-binding region" evidence="2">
    <location>
        <begin position="45"/>
        <end position="51"/>
    </location>
</feature>
<comment type="subunit">
    <text evidence="2">Homotetramer.</text>
</comment>
<evidence type="ECO:0000256" key="1">
    <source>
        <dbReference type="ARBA" id="ARBA00023125"/>
    </source>
</evidence>
<name>G4QCR2_TAYAM</name>
<dbReference type="NCBIfam" id="TIGR00621">
    <property type="entry name" value="ssb"/>
    <property type="match status" value="1"/>
</dbReference>
<keyword evidence="1 2" id="KW-0238">DNA-binding</keyword>
<dbReference type="HAMAP" id="MF_00984">
    <property type="entry name" value="SSB"/>
    <property type="match status" value="1"/>
</dbReference>